<evidence type="ECO:0000313" key="3">
    <source>
        <dbReference type="Proteomes" id="UP001279734"/>
    </source>
</evidence>
<reference evidence="2" key="1">
    <citation type="submission" date="2023-05" db="EMBL/GenBank/DDBJ databases">
        <title>Nepenthes gracilis genome sequencing.</title>
        <authorList>
            <person name="Fukushima K."/>
        </authorList>
    </citation>
    <scope>NUCLEOTIDE SEQUENCE</scope>
    <source>
        <strain evidence="2">SING2019-196</strain>
    </source>
</reference>
<protein>
    <submittedName>
        <fullName evidence="2">Uncharacterized protein</fullName>
    </submittedName>
</protein>
<accession>A0AAD3XX36</accession>
<comment type="caution">
    <text evidence="2">The sequence shown here is derived from an EMBL/GenBank/DDBJ whole genome shotgun (WGS) entry which is preliminary data.</text>
</comment>
<feature type="signal peptide" evidence="1">
    <location>
        <begin position="1"/>
        <end position="17"/>
    </location>
</feature>
<name>A0AAD3XX36_NEPGR</name>
<dbReference type="Proteomes" id="UP001279734">
    <property type="component" value="Unassembled WGS sequence"/>
</dbReference>
<feature type="chain" id="PRO_5041966910" evidence="1">
    <location>
        <begin position="18"/>
        <end position="129"/>
    </location>
</feature>
<dbReference type="EMBL" id="BSYO01000022">
    <property type="protein sequence ID" value="GMH20907.1"/>
    <property type="molecule type" value="Genomic_DNA"/>
</dbReference>
<evidence type="ECO:0000313" key="2">
    <source>
        <dbReference type="EMBL" id="GMH20907.1"/>
    </source>
</evidence>
<keyword evidence="3" id="KW-1185">Reference proteome</keyword>
<dbReference type="AlphaFoldDB" id="A0AAD3XX36"/>
<evidence type="ECO:0000256" key="1">
    <source>
        <dbReference type="SAM" id="SignalP"/>
    </source>
</evidence>
<proteinExistence type="predicted"/>
<gene>
    <name evidence="2" type="ORF">Nepgr_022749</name>
</gene>
<sequence length="129" mass="15075">MKLPIFISFVSLGICLTSTTKRFRNFHGFSPYLFLMWKRCQDYFSSQQLEAYWAKKRSTQMGAEMIEMIYSISAPIVRVNGRHLELHRHWSVQDLRCKWRSIQIDSVLVVLEHAILDILQFGICSSSVG</sequence>
<organism evidence="2 3">
    <name type="scientific">Nepenthes gracilis</name>
    <name type="common">Slender pitcher plant</name>
    <dbReference type="NCBI Taxonomy" id="150966"/>
    <lineage>
        <taxon>Eukaryota</taxon>
        <taxon>Viridiplantae</taxon>
        <taxon>Streptophyta</taxon>
        <taxon>Embryophyta</taxon>
        <taxon>Tracheophyta</taxon>
        <taxon>Spermatophyta</taxon>
        <taxon>Magnoliopsida</taxon>
        <taxon>eudicotyledons</taxon>
        <taxon>Gunneridae</taxon>
        <taxon>Pentapetalae</taxon>
        <taxon>Caryophyllales</taxon>
        <taxon>Nepenthaceae</taxon>
        <taxon>Nepenthes</taxon>
    </lineage>
</organism>
<keyword evidence="1" id="KW-0732">Signal</keyword>